<proteinExistence type="predicted"/>
<dbReference type="Proteomes" id="UP001500363">
    <property type="component" value="Unassembled WGS sequence"/>
</dbReference>
<keyword evidence="1" id="KW-0732">Signal</keyword>
<keyword evidence="3" id="KW-1185">Reference proteome</keyword>
<dbReference type="Gene3D" id="2.120.10.30">
    <property type="entry name" value="TolB, C-terminal domain"/>
    <property type="match status" value="1"/>
</dbReference>
<dbReference type="SUPFAM" id="SSF63829">
    <property type="entry name" value="Calcium-dependent phosphotriesterase"/>
    <property type="match status" value="1"/>
</dbReference>
<evidence type="ECO:0008006" key="4">
    <source>
        <dbReference type="Google" id="ProtNLM"/>
    </source>
</evidence>
<reference evidence="2 3" key="1">
    <citation type="journal article" date="2019" name="Int. J. Syst. Evol. Microbiol.">
        <title>The Global Catalogue of Microorganisms (GCM) 10K type strain sequencing project: providing services to taxonomists for standard genome sequencing and annotation.</title>
        <authorList>
            <consortium name="The Broad Institute Genomics Platform"/>
            <consortium name="The Broad Institute Genome Sequencing Center for Infectious Disease"/>
            <person name="Wu L."/>
            <person name="Ma J."/>
        </authorList>
    </citation>
    <scope>NUCLEOTIDE SEQUENCE [LARGE SCALE GENOMIC DNA]</scope>
    <source>
        <strain evidence="2 3">JCM 14303</strain>
    </source>
</reference>
<feature type="signal peptide" evidence="1">
    <location>
        <begin position="1"/>
        <end position="24"/>
    </location>
</feature>
<gene>
    <name evidence="2" type="ORF">GCM10009741_43400</name>
</gene>
<evidence type="ECO:0000313" key="3">
    <source>
        <dbReference type="Proteomes" id="UP001500363"/>
    </source>
</evidence>
<sequence>MRLRTLAALVLTAAVVGQPLSAQAHVPGRPAHPSTYVVSTTPGDTPEGIEVTRDGTIYVTSVGTGAVFKGSVRDPRLRLWLPAGRDGRTSATGIHTDRWGRVLVAGASTAKLFLYDARGRLLVTRSAQEGAFLNDFVVVGNHVYVTDSAHNQIWRAALTQHGLGELEPWLTRDRIEPIPYFLNGIVSDGHVLLVGEQGQDLTYRIDLRTKQVRPLEVDGILSGDGYLLEGRRLYAVYNAGAGKYVTRLALLDKTLSRATLVADSQPGAPGATPTTIARDGNRLLWVNSQLDVAPGTPPYTVSVVRGLR</sequence>
<dbReference type="InterPro" id="IPR011042">
    <property type="entry name" value="6-blade_b-propeller_TolB-like"/>
</dbReference>
<evidence type="ECO:0000313" key="2">
    <source>
        <dbReference type="EMBL" id="GAA1536157.1"/>
    </source>
</evidence>
<comment type="caution">
    <text evidence="2">The sequence shown here is derived from an EMBL/GenBank/DDBJ whole genome shotgun (WGS) entry which is preliminary data.</text>
</comment>
<organism evidence="2 3">
    <name type="scientific">Kribbella lupini</name>
    <dbReference type="NCBI Taxonomy" id="291602"/>
    <lineage>
        <taxon>Bacteria</taxon>
        <taxon>Bacillati</taxon>
        <taxon>Actinomycetota</taxon>
        <taxon>Actinomycetes</taxon>
        <taxon>Propionibacteriales</taxon>
        <taxon>Kribbellaceae</taxon>
        <taxon>Kribbella</taxon>
    </lineage>
</organism>
<evidence type="ECO:0000256" key="1">
    <source>
        <dbReference type="SAM" id="SignalP"/>
    </source>
</evidence>
<accession>A0ABN2B9Z1</accession>
<dbReference type="RefSeq" id="WP_344176730.1">
    <property type="nucleotide sequence ID" value="NZ_BAAANC010000002.1"/>
</dbReference>
<protein>
    <recommendedName>
        <fullName evidence="4">Sugar lactone lactonase YvrE</fullName>
    </recommendedName>
</protein>
<name>A0ABN2B9Z1_9ACTN</name>
<dbReference type="EMBL" id="BAAANC010000002">
    <property type="protein sequence ID" value="GAA1536157.1"/>
    <property type="molecule type" value="Genomic_DNA"/>
</dbReference>
<feature type="chain" id="PRO_5045431293" description="Sugar lactone lactonase YvrE" evidence="1">
    <location>
        <begin position="25"/>
        <end position="308"/>
    </location>
</feature>